<dbReference type="InterPro" id="IPR000326">
    <property type="entry name" value="PAP2/HPO"/>
</dbReference>
<keyword evidence="13" id="KW-1185">Reference proteome</keyword>
<evidence type="ECO:0000256" key="11">
    <source>
        <dbReference type="RuleBase" id="RU367078"/>
    </source>
</evidence>
<organism evidence="13 14">
    <name type="scientific">Hyalella azteca</name>
    <name type="common">Amphipod</name>
    <dbReference type="NCBI Taxonomy" id="294128"/>
    <lineage>
        <taxon>Eukaryota</taxon>
        <taxon>Metazoa</taxon>
        <taxon>Ecdysozoa</taxon>
        <taxon>Arthropoda</taxon>
        <taxon>Crustacea</taxon>
        <taxon>Multicrustacea</taxon>
        <taxon>Malacostraca</taxon>
        <taxon>Eumalacostraca</taxon>
        <taxon>Peracarida</taxon>
        <taxon>Amphipoda</taxon>
        <taxon>Senticaudata</taxon>
        <taxon>Talitrida</taxon>
        <taxon>Talitroidea</taxon>
        <taxon>Hyalellidae</taxon>
        <taxon>Hyalella</taxon>
    </lineage>
</organism>
<dbReference type="GO" id="GO:0047874">
    <property type="term" value="F:dolichyldiphosphatase activity"/>
    <property type="evidence" value="ECO:0007669"/>
    <property type="project" value="UniProtKB-UniRule"/>
</dbReference>
<dbReference type="OMA" id="HHNRESI"/>
<keyword evidence="5 11" id="KW-0378">Hydrolase</keyword>
<dbReference type="RefSeq" id="XP_047740607.1">
    <property type="nucleotide sequence ID" value="XM_047884651.1"/>
</dbReference>
<feature type="transmembrane region" description="Helical" evidence="11">
    <location>
        <begin position="18"/>
        <end position="38"/>
    </location>
</feature>
<evidence type="ECO:0000259" key="12">
    <source>
        <dbReference type="SMART" id="SM00014"/>
    </source>
</evidence>
<dbReference type="GO" id="GO:0005789">
    <property type="term" value="C:endoplasmic reticulum membrane"/>
    <property type="evidence" value="ECO:0007669"/>
    <property type="project" value="UniProtKB-SubCell"/>
</dbReference>
<protein>
    <recommendedName>
        <fullName evidence="11">Dolichyldiphosphatase</fullName>
        <ecNumber evidence="11">3.6.1.43</ecNumber>
    </recommendedName>
</protein>
<dbReference type="AlphaFoldDB" id="A0A979FVQ3"/>
<reference evidence="14" key="1">
    <citation type="submission" date="2025-08" db="UniProtKB">
        <authorList>
            <consortium name="RefSeq"/>
        </authorList>
    </citation>
    <scope>IDENTIFICATION</scope>
</reference>
<feature type="transmembrane region" description="Helical" evidence="11">
    <location>
        <begin position="58"/>
        <end position="76"/>
    </location>
</feature>
<name>A0A979FVQ3_HYAAZ</name>
<comment type="function">
    <text evidence="9 11">Required for efficient N-glycosylation. Necessary for maintaining optimal levels of dolichol-linked oligosaccharides. Hydrolyzes dolichyl pyrophosphate at a very high rate and dolichyl monophosphate at a much lower rate. Does not act on phosphatidate.</text>
</comment>
<evidence type="ECO:0000256" key="8">
    <source>
        <dbReference type="ARBA" id="ARBA00023136"/>
    </source>
</evidence>
<evidence type="ECO:0000256" key="5">
    <source>
        <dbReference type="ARBA" id="ARBA00022801"/>
    </source>
</evidence>
<dbReference type="Gene3D" id="1.20.144.10">
    <property type="entry name" value="Phosphatidic acid phosphatase type 2/haloperoxidase"/>
    <property type="match status" value="1"/>
</dbReference>
<keyword evidence="6 11" id="KW-0256">Endoplasmic reticulum</keyword>
<evidence type="ECO:0000256" key="10">
    <source>
        <dbReference type="ARBA" id="ARBA00047349"/>
    </source>
</evidence>
<evidence type="ECO:0000256" key="1">
    <source>
        <dbReference type="ARBA" id="ARBA00004477"/>
    </source>
</evidence>
<dbReference type="GO" id="GO:0006487">
    <property type="term" value="P:protein N-linked glycosylation"/>
    <property type="evidence" value="ECO:0007669"/>
    <property type="project" value="UniProtKB-UniRule"/>
</dbReference>
<dbReference type="Proteomes" id="UP000694843">
    <property type="component" value="Unplaced"/>
</dbReference>
<keyword evidence="7 11" id="KW-1133">Transmembrane helix</keyword>
<dbReference type="PANTHER" id="PTHR11247">
    <property type="entry name" value="PALMITOYL-PROTEIN THIOESTERASE/DOLICHYLDIPHOSPHATASE 1"/>
    <property type="match status" value="1"/>
</dbReference>
<comment type="pathway">
    <text evidence="2 11">Protein modification; protein glycosylation.</text>
</comment>
<sequence>MLVGCFALILFRRDLHTISFFIGNMVCEAVNMIFKYIIKEPRPFVRPFQYTDYGMPSSHSQMVWFFALYATFFVLFRLHHNRESIFEAIWKASIIAAVFCIASVVVYSRVYLLYHSWAQVIVGSVLGAVLGVGWFFIVHVHLTPLFPQIASWSI</sequence>
<evidence type="ECO:0000313" key="14">
    <source>
        <dbReference type="RefSeq" id="XP_047740607.1"/>
    </source>
</evidence>
<evidence type="ECO:0000256" key="6">
    <source>
        <dbReference type="ARBA" id="ARBA00022824"/>
    </source>
</evidence>
<feature type="domain" description="Phosphatidic acid phosphatase type 2/haloperoxidase" evidence="12">
    <location>
        <begin position="17"/>
        <end position="135"/>
    </location>
</feature>
<dbReference type="FunFam" id="1.20.144.10:FF:000003">
    <property type="entry name" value="Dolichyldiphosphatase 1"/>
    <property type="match status" value="1"/>
</dbReference>
<evidence type="ECO:0000256" key="4">
    <source>
        <dbReference type="ARBA" id="ARBA00022692"/>
    </source>
</evidence>
<comment type="subcellular location">
    <subcellularLocation>
        <location evidence="1 11">Endoplasmic reticulum membrane</location>
        <topology evidence="1 11">Multi-pass membrane protein</topology>
    </subcellularLocation>
</comment>
<evidence type="ECO:0000313" key="13">
    <source>
        <dbReference type="Proteomes" id="UP000694843"/>
    </source>
</evidence>
<dbReference type="GO" id="GO:0008610">
    <property type="term" value="P:lipid biosynthetic process"/>
    <property type="evidence" value="ECO:0007669"/>
    <property type="project" value="TreeGrafter"/>
</dbReference>
<dbReference type="SUPFAM" id="SSF48317">
    <property type="entry name" value="Acid phosphatase/Vanadium-dependent haloperoxidase"/>
    <property type="match status" value="1"/>
</dbReference>
<dbReference type="PANTHER" id="PTHR11247:SF1">
    <property type="entry name" value="DOLICHYLDIPHOSPHATASE 1"/>
    <property type="match status" value="1"/>
</dbReference>
<comment type="catalytic activity">
    <reaction evidence="10 11">
        <text>a di-trans,poly-cis-dolichyl diphosphate + H2O = a di-trans,poly-cis-dolichyl phosphate + phosphate + H(+)</text>
        <dbReference type="Rhea" id="RHEA:14385"/>
        <dbReference type="Rhea" id="RHEA-COMP:19498"/>
        <dbReference type="Rhea" id="RHEA-COMP:19506"/>
        <dbReference type="ChEBI" id="CHEBI:15377"/>
        <dbReference type="ChEBI" id="CHEBI:15378"/>
        <dbReference type="ChEBI" id="CHEBI:43474"/>
        <dbReference type="ChEBI" id="CHEBI:57497"/>
        <dbReference type="ChEBI" id="CHEBI:57683"/>
        <dbReference type="EC" id="3.6.1.43"/>
    </reaction>
</comment>
<dbReference type="SMART" id="SM00014">
    <property type="entry name" value="acidPPc"/>
    <property type="match status" value="1"/>
</dbReference>
<dbReference type="Pfam" id="PF01569">
    <property type="entry name" value="PAP2"/>
    <property type="match status" value="1"/>
</dbReference>
<feature type="non-terminal residue" evidence="14">
    <location>
        <position position="154"/>
    </location>
</feature>
<accession>A0A979FVQ3</accession>
<evidence type="ECO:0000256" key="3">
    <source>
        <dbReference type="ARBA" id="ARBA00005518"/>
    </source>
</evidence>
<keyword evidence="8 11" id="KW-0472">Membrane</keyword>
<feature type="transmembrane region" description="Helical" evidence="11">
    <location>
        <begin position="88"/>
        <end position="110"/>
    </location>
</feature>
<gene>
    <name evidence="14" type="primary">LOC108679712</name>
</gene>
<evidence type="ECO:0000256" key="9">
    <source>
        <dbReference type="ARBA" id="ARBA00024907"/>
    </source>
</evidence>
<dbReference type="GeneID" id="108679712"/>
<evidence type="ECO:0000256" key="2">
    <source>
        <dbReference type="ARBA" id="ARBA00004922"/>
    </source>
</evidence>
<comment type="similarity">
    <text evidence="3 11">Belongs to the dolichyldiphosphatase family.</text>
</comment>
<dbReference type="EC" id="3.6.1.43" evidence="11"/>
<dbReference type="InterPro" id="IPR036938">
    <property type="entry name" value="PAP2/HPO_sf"/>
</dbReference>
<evidence type="ECO:0000256" key="7">
    <source>
        <dbReference type="ARBA" id="ARBA00022989"/>
    </source>
</evidence>
<keyword evidence="4 11" id="KW-0812">Transmembrane</keyword>
<proteinExistence type="inferred from homology"/>
<dbReference type="OrthoDB" id="302705at2759"/>
<feature type="transmembrane region" description="Helical" evidence="11">
    <location>
        <begin position="116"/>
        <end position="138"/>
    </location>
</feature>
<dbReference type="KEGG" id="hazt:108679712"/>